<dbReference type="PANTHER" id="PTHR10963">
    <property type="entry name" value="GLYCOSYL HYDROLASE-RELATED"/>
    <property type="match status" value="1"/>
</dbReference>
<dbReference type="InterPro" id="IPR050546">
    <property type="entry name" value="Glycosyl_Hydrlase_16"/>
</dbReference>
<dbReference type="InterPro" id="IPR013320">
    <property type="entry name" value="ConA-like_dom_sf"/>
</dbReference>
<evidence type="ECO:0000256" key="2">
    <source>
        <dbReference type="SAM" id="MobiDB-lite"/>
    </source>
</evidence>
<feature type="compositionally biased region" description="Polar residues" evidence="2">
    <location>
        <begin position="645"/>
        <end position="654"/>
    </location>
</feature>
<accession>B7G259</accession>
<dbReference type="KEGG" id="pti:PHATRDRAFT_54681"/>
<dbReference type="AlphaFoldDB" id="B7G259"/>
<dbReference type="InterPro" id="IPR000757">
    <property type="entry name" value="Beta-glucanase-like"/>
</dbReference>
<dbReference type="PROSITE" id="PS51762">
    <property type="entry name" value="GH16_2"/>
    <property type="match status" value="1"/>
</dbReference>
<comment type="similarity">
    <text evidence="1">Belongs to the glycosyl hydrolase 16 family.</text>
</comment>
<keyword evidence="6" id="KW-1185">Reference proteome</keyword>
<feature type="compositionally biased region" description="Polar residues" evidence="2">
    <location>
        <begin position="599"/>
        <end position="638"/>
    </location>
</feature>
<dbReference type="GO" id="GO:0004553">
    <property type="term" value="F:hydrolase activity, hydrolyzing O-glycosyl compounds"/>
    <property type="evidence" value="ECO:0007669"/>
    <property type="project" value="InterPro"/>
</dbReference>
<reference evidence="5 6" key="1">
    <citation type="journal article" date="2008" name="Nature">
        <title>The Phaeodactylum genome reveals the evolutionary history of diatom genomes.</title>
        <authorList>
            <person name="Bowler C."/>
            <person name="Allen A.E."/>
            <person name="Badger J.H."/>
            <person name="Grimwood J."/>
            <person name="Jabbari K."/>
            <person name="Kuo A."/>
            <person name="Maheswari U."/>
            <person name="Martens C."/>
            <person name="Maumus F."/>
            <person name="Otillar R.P."/>
            <person name="Rayko E."/>
            <person name="Salamov A."/>
            <person name="Vandepoele K."/>
            <person name="Beszteri B."/>
            <person name="Gruber A."/>
            <person name="Heijde M."/>
            <person name="Katinka M."/>
            <person name="Mock T."/>
            <person name="Valentin K."/>
            <person name="Verret F."/>
            <person name="Berges J.A."/>
            <person name="Brownlee C."/>
            <person name="Cadoret J.P."/>
            <person name="Chiovitti A."/>
            <person name="Choi C.J."/>
            <person name="Coesel S."/>
            <person name="De Martino A."/>
            <person name="Detter J.C."/>
            <person name="Durkin C."/>
            <person name="Falciatore A."/>
            <person name="Fournet J."/>
            <person name="Haruta M."/>
            <person name="Huysman M.J."/>
            <person name="Jenkins B.D."/>
            <person name="Jiroutova K."/>
            <person name="Jorgensen R.E."/>
            <person name="Joubert Y."/>
            <person name="Kaplan A."/>
            <person name="Kroger N."/>
            <person name="Kroth P.G."/>
            <person name="La Roche J."/>
            <person name="Lindquist E."/>
            <person name="Lommer M."/>
            <person name="Martin-Jezequel V."/>
            <person name="Lopez P.J."/>
            <person name="Lucas S."/>
            <person name="Mangogna M."/>
            <person name="McGinnis K."/>
            <person name="Medlin L.K."/>
            <person name="Montsant A."/>
            <person name="Oudot-Le Secq M.P."/>
            <person name="Napoli C."/>
            <person name="Obornik M."/>
            <person name="Parker M.S."/>
            <person name="Petit J.L."/>
            <person name="Porcel B.M."/>
            <person name="Poulsen N."/>
            <person name="Robison M."/>
            <person name="Rychlewski L."/>
            <person name="Rynearson T.A."/>
            <person name="Schmutz J."/>
            <person name="Shapiro H."/>
            <person name="Siaut M."/>
            <person name="Stanley M."/>
            <person name="Sussman M.R."/>
            <person name="Taylor A.R."/>
            <person name="Vardi A."/>
            <person name="von Dassow P."/>
            <person name="Vyverman W."/>
            <person name="Willis A."/>
            <person name="Wyrwicz L.S."/>
            <person name="Rokhsar D.S."/>
            <person name="Weissenbach J."/>
            <person name="Armbrust E.V."/>
            <person name="Green B.R."/>
            <person name="Van de Peer Y."/>
            <person name="Grigoriev I.V."/>
        </authorList>
    </citation>
    <scope>NUCLEOTIDE SEQUENCE [LARGE SCALE GENOMIC DNA]</scope>
    <source>
        <strain evidence="5 6">CCAP 1055/1</strain>
    </source>
</reference>
<evidence type="ECO:0000256" key="1">
    <source>
        <dbReference type="ARBA" id="ARBA00006865"/>
    </source>
</evidence>
<dbReference type="HOGENOM" id="CLU_294835_0_0_1"/>
<evidence type="ECO:0000313" key="5">
    <source>
        <dbReference type="EMBL" id="EEC47244.1"/>
    </source>
</evidence>
<dbReference type="Proteomes" id="UP000000759">
    <property type="component" value="Chromosome 12"/>
</dbReference>
<feature type="region of interest" description="Disordered" evidence="2">
    <location>
        <begin position="597"/>
        <end position="654"/>
    </location>
</feature>
<dbReference type="GO" id="GO:0005975">
    <property type="term" value="P:carbohydrate metabolic process"/>
    <property type="evidence" value="ECO:0007669"/>
    <property type="project" value="InterPro"/>
</dbReference>
<dbReference type="Pfam" id="PF00722">
    <property type="entry name" value="Glyco_hydro_16"/>
    <property type="match status" value="1"/>
</dbReference>
<name>B7G259_PHATC</name>
<protein>
    <submittedName>
        <fullName evidence="5">Endo-1,3-beta-glucosidase</fullName>
    </submittedName>
</protein>
<dbReference type="eggNOG" id="ENOG502S1W9">
    <property type="taxonomic scope" value="Eukaryota"/>
</dbReference>
<feature type="domain" description="GH16" evidence="4">
    <location>
        <begin position="16"/>
        <end position="270"/>
    </location>
</feature>
<sequence>MSIRLFSTALLAACLAKATAQTCPTLIWSDEFDGSNLNADNWTPQIGDGCDISVDLCGWGNNEAQFYRSQNIAVADGSLKINALRQTFGEKEFTSARIRSFEKFDIDLTQPYVRIEARIKVPLGQGLWGAFWMMPSPEVLWPKGGEIDIMEFIGREPNSAYGVIHYGNLFRDKSELGGPLKMPTSPSENFHIYTIEKTPNRIAWLVDGFEYQSYTNSDIQPKYSWPFEQTYHLILNLAVGGNWPGYPDRDQAVDVIMEVDYVRVYDMSGGSIGSITGESLVQINGADGLYCIDDSDVLFTDIAWTVPTGSSFTPSLDDGNCIIVAFGSVSGYIQAVGQTADCGPLSYSMPVEVQPLYQKEFAVVPIEEGSTTIGASTGSQSFLLIDGIPTFQYDRLASDLYDNIIIGTSDVSDASLYVSEQKKFYMDISSPTAATCTRVIIQFEDTTTALPDNYPIGRHSRYVGYLDDSESFQRVEFTYYDRPDTSVADNAVSQLAVLIDPFLFRGDRYLIRNFDSSSAGCSSNCEPLSTNACRTYAKSEQGMCTDGENNDREGYNGDDQIDCEDADCYGLDPACPLREGRATEVPTMLSPTLAPTGLPTGNASDPPSIVPSSETAFPTATGTVRVTSRSSDIPSSKPNIMPITSGPTSSAAPSYSNDEAECDAQPRCAALDLAGVCCPTIDAVYLDCCDNRPIDPNSEAGFCNDGIDNDNDGLFDCEDPDCANDEMCRADCVAIGTCAGLSGQCCPTIDSIFLDCCDAAVLSAGYSVDFSLIDPATIEEQAAYWLSTSPYTVPGVAPDGSTPVVDYARDEATLYDMIYYQTGSIEKASEYVIGRRKIYMDVWTDAPECTQIILQFDSLPTAVADNYPTGRHSRYVAFTTRRNEWERIALDFWDRPDGDLDDTVINTIALFFDPGTLTSHQFYFRNMDSTLSGCRENCEVAAIDDYCLALSSGESGFCGDSLDQDGDGLIDCVDPDCTLDEACSAQLSISYSALQDNSFRTAASSSSAQVILNGGLIVSFLAILHTIA</sequence>
<dbReference type="PANTHER" id="PTHR10963:SF55">
    <property type="entry name" value="GLYCOSIDE HYDROLASE FAMILY 16 PROTEIN"/>
    <property type="match status" value="1"/>
</dbReference>
<dbReference type="EMBL" id="CM000614">
    <property type="protein sequence ID" value="EEC47244.1"/>
    <property type="molecule type" value="Genomic_DNA"/>
</dbReference>
<dbReference type="InParanoid" id="B7G259"/>
<evidence type="ECO:0000313" key="6">
    <source>
        <dbReference type="Proteomes" id="UP000000759"/>
    </source>
</evidence>
<dbReference type="CDD" id="cd08023">
    <property type="entry name" value="GH16_laminarinase_like"/>
    <property type="match status" value="1"/>
</dbReference>
<dbReference type="RefSeq" id="XP_002181321.1">
    <property type="nucleotide sequence ID" value="XM_002181285.1"/>
</dbReference>
<dbReference type="PaxDb" id="2850-Phatr54681"/>
<dbReference type="OrthoDB" id="45991at2759"/>
<keyword evidence="3" id="KW-0732">Signal</keyword>
<dbReference type="STRING" id="556484.B7G259"/>
<gene>
    <name evidence="5" type="ORF">PHATRDRAFT_54681</name>
</gene>
<dbReference type="SUPFAM" id="SSF49899">
    <property type="entry name" value="Concanavalin A-like lectins/glucanases"/>
    <property type="match status" value="1"/>
</dbReference>
<reference evidence="6" key="2">
    <citation type="submission" date="2008-08" db="EMBL/GenBank/DDBJ databases">
        <authorList>
            <consortium name="Diatom Consortium"/>
            <person name="Grigoriev I."/>
            <person name="Grimwood J."/>
            <person name="Kuo A."/>
            <person name="Otillar R.P."/>
            <person name="Salamov A."/>
            <person name="Detter J.C."/>
            <person name="Lindquist E."/>
            <person name="Shapiro H."/>
            <person name="Lucas S."/>
            <person name="Glavina del Rio T."/>
            <person name="Pitluck S."/>
            <person name="Rokhsar D."/>
            <person name="Bowler C."/>
        </authorList>
    </citation>
    <scope>GENOME REANNOTATION</scope>
    <source>
        <strain evidence="6">CCAP 1055/1</strain>
    </source>
</reference>
<organism evidence="5 6">
    <name type="scientific">Phaeodactylum tricornutum (strain CCAP 1055/1)</name>
    <dbReference type="NCBI Taxonomy" id="556484"/>
    <lineage>
        <taxon>Eukaryota</taxon>
        <taxon>Sar</taxon>
        <taxon>Stramenopiles</taxon>
        <taxon>Ochrophyta</taxon>
        <taxon>Bacillariophyta</taxon>
        <taxon>Bacillariophyceae</taxon>
        <taxon>Bacillariophycidae</taxon>
        <taxon>Naviculales</taxon>
        <taxon>Phaeodactylaceae</taxon>
        <taxon>Phaeodactylum</taxon>
    </lineage>
</organism>
<evidence type="ECO:0000256" key="3">
    <source>
        <dbReference type="SAM" id="SignalP"/>
    </source>
</evidence>
<proteinExistence type="inferred from homology"/>
<dbReference type="SMR" id="B7G259"/>
<evidence type="ECO:0000259" key="4">
    <source>
        <dbReference type="PROSITE" id="PS51762"/>
    </source>
</evidence>
<feature type="signal peptide" evidence="3">
    <location>
        <begin position="1"/>
        <end position="20"/>
    </location>
</feature>
<dbReference type="GeneID" id="7202246"/>
<feature type="chain" id="PRO_5002855736" evidence="3">
    <location>
        <begin position="21"/>
        <end position="1028"/>
    </location>
</feature>
<dbReference type="Gene3D" id="2.60.120.200">
    <property type="match status" value="1"/>
</dbReference>